<feature type="domain" description="ABC transporter" evidence="7">
    <location>
        <begin position="2"/>
        <end position="217"/>
    </location>
</feature>
<organism evidence="8 10">
    <name type="scientific">Enterococcus haemoperoxidus ATCC BAA-382</name>
    <dbReference type="NCBI Taxonomy" id="1158608"/>
    <lineage>
        <taxon>Bacteria</taxon>
        <taxon>Bacillati</taxon>
        <taxon>Bacillota</taxon>
        <taxon>Bacilli</taxon>
        <taxon>Lactobacillales</taxon>
        <taxon>Enterococcaceae</taxon>
        <taxon>Enterococcus</taxon>
    </lineage>
</organism>
<dbReference type="FunFam" id="3.40.50.300:FF:000056">
    <property type="entry name" value="Cell division ATP-binding protein FtsE"/>
    <property type="match status" value="1"/>
</dbReference>
<comment type="similarity">
    <text evidence="1">Belongs to the ABC transporter superfamily.</text>
</comment>
<dbReference type="SUPFAM" id="SSF52540">
    <property type="entry name" value="P-loop containing nucleoside triphosphate hydrolases"/>
    <property type="match status" value="1"/>
</dbReference>
<evidence type="ECO:0000256" key="3">
    <source>
        <dbReference type="ARBA" id="ARBA00022741"/>
    </source>
</evidence>
<proteinExistence type="inferred from homology"/>
<dbReference type="InterPro" id="IPR003593">
    <property type="entry name" value="AAA+_ATPase"/>
</dbReference>
<dbReference type="STRING" id="155618.RV06_GL002491"/>
<dbReference type="eggNOG" id="COG2884">
    <property type="taxonomic scope" value="Bacteria"/>
</dbReference>
<dbReference type="SMART" id="SM00382">
    <property type="entry name" value="AAA"/>
    <property type="match status" value="1"/>
</dbReference>
<dbReference type="Proteomes" id="UP000013858">
    <property type="component" value="Unassembled WGS sequence"/>
</dbReference>
<dbReference type="GO" id="GO:0051301">
    <property type="term" value="P:cell division"/>
    <property type="evidence" value="ECO:0007669"/>
    <property type="project" value="UniProtKB-KW"/>
</dbReference>
<comment type="caution">
    <text evidence="8">The sequence shown here is derived from an EMBL/GenBank/DDBJ whole genome shotgun (WGS) entry which is preliminary data.</text>
</comment>
<dbReference type="GO" id="GO:0022857">
    <property type="term" value="F:transmembrane transporter activity"/>
    <property type="evidence" value="ECO:0007669"/>
    <property type="project" value="TreeGrafter"/>
</dbReference>
<evidence type="ECO:0000313" key="8">
    <source>
        <dbReference type="EMBL" id="EOH95137.1"/>
    </source>
</evidence>
<evidence type="ECO:0000256" key="1">
    <source>
        <dbReference type="ARBA" id="ARBA00005417"/>
    </source>
</evidence>
<dbReference type="Pfam" id="PF00005">
    <property type="entry name" value="ABC_tran"/>
    <property type="match status" value="1"/>
</dbReference>
<dbReference type="GO" id="GO:0005886">
    <property type="term" value="C:plasma membrane"/>
    <property type="evidence" value="ECO:0007669"/>
    <property type="project" value="UniProtKB-ARBA"/>
</dbReference>
<dbReference type="Proteomes" id="UP000014197">
    <property type="component" value="Unassembled WGS sequence"/>
</dbReference>
<sequence>MISFFDVAKIFEDGSLGLKDINLSIEKGDFVYVVGKSGAGKSTFIKLLTLEEYETRGKILIDNLETKFLSEKDISKYRRDIGIVFQDFKLIEEMSVFENISYRLELIGMKYSLIKKKVSSILSVVGLEDKMKCMPSELSGGEQQRVAIARACVVEPKILLADEPTANLDYQNAVKVVELFKTINLNGTTVIIATHDEAIRNYLPSKTLEVKNHTIFWS</sequence>
<dbReference type="InterPro" id="IPR015854">
    <property type="entry name" value="ABC_transpr_LolD-like"/>
</dbReference>
<evidence type="ECO:0000256" key="5">
    <source>
        <dbReference type="ARBA" id="ARBA00049360"/>
    </source>
</evidence>
<evidence type="ECO:0000256" key="2">
    <source>
        <dbReference type="ARBA" id="ARBA00022448"/>
    </source>
</evidence>
<keyword evidence="11" id="KW-1185">Reference proteome</keyword>
<dbReference type="PANTHER" id="PTHR24220:SF470">
    <property type="entry name" value="CELL DIVISION ATP-BINDING PROTEIN FTSE"/>
    <property type="match status" value="1"/>
</dbReference>
<evidence type="ECO:0000313" key="10">
    <source>
        <dbReference type="Proteomes" id="UP000013858"/>
    </source>
</evidence>
<dbReference type="Gene3D" id="3.40.50.300">
    <property type="entry name" value="P-loop containing nucleotide triphosphate hydrolases"/>
    <property type="match status" value="1"/>
</dbReference>
<dbReference type="OrthoDB" id="9791546at2"/>
<reference evidence="8 10" key="1">
    <citation type="submission" date="2013-02" db="EMBL/GenBank/DDBJ databases">
        <title>The Genome Sequence of Enterococcus haemoperoxidus BAA-382.</title>
        <authorList>
            <consortium name="The Broad Institute Genome Sequencing Platform"/>
            <consortium name="The Broad Institute Genome Sequencing Center for Infectious Disease"/>
            <person name="Earl A.M."/>
            <person name="Gilmore M.S."/>
            <person name="Lebreton F."/>
            <person name="Walker B."/>
            <person name="Young S.K."/>
            <person name="Zeng Q."/>
            <person name="Gargeya S."/>
            <person name="Fitzgerald M."/>
            <person name="Haas B."/>
            <person name="Abouelleil A."/>
            <person name="Alvarado L."/>
            <person name="Arachchi H.M."/>
            <person name="Berlin A.M."/>
            <person name="Chapman S.B."/>
            <person name="Dewar J."/>
            <person name="Goldberg J."/>
            <person name="Griggs A."/>
            <person name="Gujja S."/>
            <person name="Hansen M."/>
            <person name="Howarth C."/>
            <person name="Imamovic A."/>
            <person name="Larimer J."/>
            <person name="McCowan C."/>
            <person name="Murphy C."/>
            <person name="Neiman D."/>
            <person name="Pearson M."/>
            <person name="Priest M."/>
            <person name="Roberts A."/>
            <person name="Saif S."/>
            <person name="Shea T."/>
            <person name="Sisk P."/>
            <person name="Sykes S."/>
            <person name="Wortman J."/>
            <person name="Nusbaum C."/>
            <person name="Birren B."/>
        </authorList>
    </citation>
    <scope>NUCLEOTIDE SEQUENCE [LARGE SCALE GENOMIC DNA]</scope>
    <source>
        <strain evidence="8 10">ATCC BAA-382</strain>
    </source>
</reference>
<evidence type="ECO:0000256" key="6">
    <source>
        <dbReference type="ARBA" id="ARBA00055994"/>
    </source>
</evidence>
<dbReference type="PATRIC" id="fig|1158608.3.peg.2182"/>
<protein>
    <submittedName>
        <fullName evidence="8">Cell division ATP-binding protein FtsE</fullName>
    </submittedName>
</protein>
<keyword evidence="8" id="KW-0132">Cell division</keyword>
<keyword evidence="4 8" id="KW-0067">ATP-binding</keyword>
<dbReference type="EMBL" id="ASVY01000003">
    <property type="protein sequence ID" value="EOT60536.1"/>
    <property type="molecule type" value="Genomic_DNA"/>
</dbReference>
<comment type="function">
    <text evidence="6">Part of the ABC transporter FtsEX involved in cellular division. Has ATPase activity. Essential for cell division and viability.</text>
</comment>
<evidence type="ECO:0000259" key="7">
    <source>
        <dbReference type="PROSITE" id="PS50893"/>
    </source>
</evidence>
<dbReference type="GO" id="GO:0005524">
    <property type="term" value="F:ATP binding"/>
    <property type="evidence" value="ECO:0007669"/>
    <property type="project" value="UniProtKB-KW"/>
</dbReference>
<evidence type="ECO:0000313" key="11">
    <source>
        <dbReference type="Proteomes" id="UP000014197"/>
    </source>
</evidence>
<keyword evidence="3" id="KW-0547">Nucleotide-binding</keyword>
<reference evidence="9 11" key="2">
    <citation type="submission" date="2013-03" db="EMBL/GenBank/DDBJ databases">
        <title>The Genome Sequence of Enterococcus haemoperoxidus BAA-382 (PacBio/Illumina hybrid assembly).</title>
        <authorList>
            <consortium name="The Broad Institute Genomics Platform"/>
            <consortium name="The Broad Institute Genome Sequencing Center for Infectious Disease"/>
            <person name="Earl A."/>
            <person name="Russ C."/>
            <person name="Gilmore M."/>
            <person name="Surin D."/>
            <person name="Walker B."/>
            <person name="Young S."/>
            <person name="Zeng Q."/>
            <person name="Gargeya S."/>
            <person name="Fitzgerald M."/>
            <person name="Haas B."/>
            <person name="Abouelleil A."/>
            <person name="Allen A.W."/>
            <person name="Alvarado L."/>
            <person name="Arachchi H.M."/>
            <person name="Berlin A.M."/>
            <person name="Chapman S.B."/>
            <person name="Gainer-Dewar J."/>
            <person name="Goldberg J."/>
            <person name="Griggs A."/>
            <person name="Gujja S."/>
            <person name="Hansen M."/>
            <person name="Howarth C."/>
            <person name="Imamovic A."/>
            <person name="Ireland A."/>
            <person name="Larimer J."/>
            <person name="McCowan C."/>
            <person name="Murphy C."/>
            <person name="Pearson M."/>
            <person name="Poon T.W."/>
            <person name="Priest M."/>
            <person name="Roberts A."/>
            <person name="Saif S."/>
            <person name="Shea T."/>
            <person name="Sisk P."/>
            <person name="Sykes S."/>
            <person name="Wortman J."/>
            <person name="Nusbaum C."/>
            <person name="Birren B."/>
        </authorList>
    </citation>
    <scope>NUCLEOTIDE SEQUENCE [LARGE SCALE GENOMIC DNA]</scope>
    <source>
        <strain evidence="9 11">ATCC BAA-382</strain>
    </source>
</reference>
<dbReference type="InterPro" id="IPR003439">
    <property type="entry name" value="ABC_transporter-like_ATP-bd"/>
</dbReference>
<keyword evidence="8" id="KW-0131">Cell cycle</keyword>
<accession>R2QF63</accession>
<gene>
    <name evidence="9" type="ORF">I583_03182</name>
    <name evidence="8" type="ORF">UAW_02216</name>
</gene>
<dbReference type="PANTHER" id="PTHR24220">
    <property type="entry name" value="IMPORT ATP-BINDING PROTEIN"/>
    <property type="match status" value="1"/>
</dbReference>
<dbReference type="EMBL" id="AJAR01000020">
    <property type="protein sequence ID" value="EOH95137.1"/>
    <property type="molecule type" value="Genomic_DNA"/>
</dbReference>
<dbReference type="GO" id="GO:0016887">
    <property type="term" value="F:ATP hydrolysis activity"/>
    <property type="evidence" value="ECO:0007669"/>
    <property type="project" value="InterPro"/>
</dbReference>
<dbReference type="AlphaFoldDB" id="R2QF63"/>
<evidence type="ECO:0000313" key="9">
    <source>
        <dbReference type="EMBL" id="EOT60536.1"/>
    </source>
</evidence>
<keyword evidence="2" id="KW-0813">Transport</keyword>
<dbReference type="PROSITE" id="PS50893">
    <property type="entry name" value="ABC_TRANSPORTER_2"/>
    <property type="match status" value="1"/>
</dbReference>
<evidence type="ECO:0000256" key="4">
    <source>
        <dbReference type="ARBA" id="ARBA00022840"/>
    </source>
</evidence>
<name>R2QF63_9ENTE</name>
<dbReference type="RefSeq" id="WP_010762407.1">
    <property type="nucleotide sequence ID" value="NZ_KB946316.1"/>
</dbReference>
<comment type="catalytic activity">
    <reaction evidence="5">
        <text>ATP + H2O = ADP + phosphate + H(+)</text>
        <dbReference type="Rhea" id="RHEA:13065"/>
        <dbReference type="ChEBI" id="CHEBI:15377"/>
        <dbReference type="ChEBI" id="CHEBI:15378"/>
        <dbReference type="ChEBI" id="CHEBI:30616"/>
        <dbReference type="ChEBI" id="CHEBI:43474"/>
        <dbReference type="ChEBI" id="CHEBI:456216"/>
    </reaction>
</comment>
<dbReference type="InterPro" id="IPR027417">
    <property type="entry name" value="P-loop_NTPase"/>
</dbReference>